<feature type="transmembrane region" description="Helical" evidence="6">
    <location>
        <begin position="27"/>
        <end position="47"/>
    </location>
</feature>
<evidence type="ECO:0000256" key="3">
    <source>
        <dbReference type="ARBA" id="ARBA00022692"/>
    </source>
</evidence>
<keyword evidence="3 6" id="KW-0812">Transmembrane</keyword>
<name>A0A385Z452_9PSED</name>
<evidence type="ECO:0000256" key="6">
    <source>
        <dbReference type="SAM" id="Phobius"/>
    </source>
</evidence>
<dbReference type="PANTHER" id="PTHR30509:SF40">
    <property type="entry name" value="BLR3852 PROTEIN"/>
    <property type="match status" value="1"/>
</dbReference>
<accession>A0A385Z452</accession>
<feature type="transmembrane region" description="Helical" evidence="6">
    <location>
        <begin position="157"/>
        <end position="177"/>
    </location>
</feature>
<feature type="transmembrane region" description="Helical" evidence="6">
    <location>
        <begin position="77"/>
        <end position="96"/>
    </location>
</feature>
<feature type="transmembrane region" description="Helical" evidence="6">
    <location>
        <begin position="526"/>
        <end position="544"/>
    </location>
</feature>
<organism evidence="7 8">
    <name type="scientific">Pseudomonas cavernae</name>
    <dbReference type="NCBI Taxonomy" id="2320867"/>
    <lineage>
        <taxon>Bacteria</taxon>
        <taxon>Pseudomonadati</taxon>
        <taxon>Pseudomonadota</taxon>
        <taxon>Gammaproteobacteria</taxon>
        <taxon>Pseudomonadales</taxon>
        <taxon>Pseudomonadaceae</taxon>
        <taxon>Pseudomonas</taxon>
    </lineage>
</organism>
<gene>
    <name evidence="7" type="ORF">D3880_07760</name>
</gene>
<feature type="transmembrane region" description="Helical" evidence="6">
    <location>
        <begin position="418"/>
        <end position="434"/>
    </location>
</feature>
<evidence type="ECO:0000313" key="7">
    <source>
        <dbReference type="EMBL" id="AYC32282.1"/>
    </source>
</evidence>
<keyword evidence="8" id="KW-1185">Reference proteome</keyword>
<dbReference type="Pfam" id="PF04632">
    <property type="entry name" value="FUSC"/>
    <property type="match status" value="1"/>
</dbReference>
<evidence type="ECO:0000256" key="4">
    <source>
        <dbReference type="ARBA" id="ARBA00022989"/>
    </source>
</evidence>
<feature type="transmembrane region" description="Helical" evidence="6">
    <location>
        <begin position="471"/>
        <end position="490"/>
    </location>
</feature>
<comment type="subcellular location">
    <subcellularLocation>
        <location evidence="1">Cell membrane</location>
        <topology evidence="1">Multi-pass membrane protein</topology>
    </subcellularLocation>
</comment>
<dbReference type="Proteomes" id="UP000265560">
    <property type="component" value="Chromosome"/>
</dbReference>
<dbReference type="OrthoDB" id="6538131at2"/>
<evidence type="ECO:0000256" key="2">
    <source>
        <dbReference type="ARBA" id="ARBA00022475"/>
    </source>
</evidence>
<evidence type="ECO:0000256" key="1">
    <source>
        <dbReference type="ARBA" id="ARBA00004651"/>
    </source>
</evidence>
<dbReference type="EMBL" id="CP032419">
    <property type="protein sequence ID" value="AYC32282.1"/>
    <property type="molecule type" value="Genomic_DNA"/>
</dbReference>
<evidence type="ECO:0000313" key="8">
    <source>
        <dbReference type="Proteomes" id="UP000265560"/>
    </source>
</evidence>
<dbReference type="RefSeq" id="WP_119892904.1">
    <property type="nucleotide sequence ID" value="NZ_CP032419.1"/>
</dbReference>
<feature type="transmembrane region" description="Helical" evidence="6">
    <location>
        <begin position="390"/>
        <end position="412"/>
    </location>
</feature>
<protein>
    <submittedName>
        <fullName evidence="7">FUSC family protein</fullName>
    </submittedName>
</protein>
<keyword evidence="5 6" id="KW-0472">Membrane</keyword>
<reference evidence="8" key="1">
    <citation type="submission" date="2018-09" db="EMBL/GenBank/DDBJ databases">
        <authorList>
            <person name="Zhu H."/>
        </authorList>
    </citation>
    <scope>NUCLEOTIDE SEQUENCE [LARGE SCALE GENOMIC DNA]</scope>
    <source>
        <strain evidence="8">K2W31S-8</strain>
    </source>
</reference>
<feature type="transmembrane region" description="Helical" evidence="6">
    <location>
        <begin position="497"/>
        <end position="514"/>
    </location>
</feature>
<sequence>MNLVFPALPSSGELRRALAEWAQSDGVTWAFIGKALLAAFGALWLAYRLELPQPSTVLVSVFIVMQPQSGQVLAKSFYRIVGTLIGLVAMVAMIALFGQEPVLFLLCVAIWVGLCTAGAARYRDFRAYACLLAGYTVAMIGIPAAPHPEAAFMQALWRVLEISLGILCSGLVSALILPQSSGAALRHALDRRFAEFAGLASAGLDGSLKIARFEDASARFAAEAVGLESLRDATRFEDPQMRLRSGRLARLNSEFMQMTTRFHALQRLLERLRTQHAASVLEHLMPCLLPIGELLAPWQQHLLDDAAATLLARQLDEGRQALLPRIRDGRARLLASAPSEAEQLDYDTAAELLFRFTEELHNYAQTHAALAAHKHAREQWHERFTPRANALAAAVAGLRCTLMVVCGATLWIATDWPSGPTFTLTAVMVCALASTSPNPQRLARQLALGTLIGATLGFCLTFRVLPLLDGFPLLCCVLAPIYALGAWLLARPQWNGCGVGLLMWFSWTSLPANLTRYDAALVINEYLAQLLAMGLAILATALILPPNRPWLWQRLETQLRLRVADAISAPLKGLSASFESSTRDLLTQAYGLAAGRPDVQRRLLGWMFLVQEIGHAIIELRREQAALPAERCYAPNMPWRRAIRTLGRALIRLFIQPSAANRQRALGAVEHAIHSTRHTAEPRPAHFDSSPLRRVLSYLHFIRTSLLDPQSPLPSYET</sequence>
<dbReference type="AlphaFoldDB" id="A0A385Z452"/>
<feature type="transmembrane region" description="Helical" evidence="6">
    <location>
        <begin position="446"/>
        <end position="465"/>
    </location>
</feature>
<dbReference type="GO" id="GO:0005886">
    <property type="term" value="C:plasma membrane"/>
    <property type="evidence" value="ECO:0007669"/>
    <property type="project" value="UniProtKB-SubCell"/>
</dbReference>
<keyword evidence="2" id="KW-1003">Cell membrane</keyword>
<evidence type="ECO:0000256" key="5">
    <source>
        <dbReference type="ARBA" id="ARBA00023136"/>
    </source>
</evidence>
<dbReference type="KEGG" id="pcav:D3880_07760"/>
<dbReference type="PANTHER" id="PTHR30509">
    <property type="entry name" value="P-HYDROXYBENZOIC ACID EFFLUX PUMP SUBUNIT-RELATED"/>
    <property type="match status" value="1"/>
</dbReference>
<keyword evidence="4 6" id="KW-1133">Transmembrane helix</keyword>
<proteinExistence type="predicted"/>
<feature type="transmembrane region" description="Helical" evidence="6">
    <location>
        <begin position="127"/>
        <end position="145"/>
    </location>
</feature>
<feature type="transmembrane region" description="Helical" evidence="6">
    <location>
        <begin position="102"/>
        <end position="120"/>
    </location>
</feature>
<dbReference type="InterPro" id="IPR006726">
    <property type="entry name" value="PHBA_efflux_AaeB/fusaric-R"/>
</dbReference>
<dbReference type="GO" id="GO:0022857">
    <property type="term" value="F:transmembrane transporter activity"/>
    <property type="evidence" value="ECO:0007669"/>
    <property type="project" value="InterPro"/>
</dbReference>